<evidence type="ECO:0000256" key="3">
    <source>
        <dbReference type="ARBA" id="ARBA00018111"/>
    </source>
</evidence>
<comment type="caution">
    <text evidence="7">The sequence shown here is derived from an EMBL/GenBank/DDBJ whole genome shotgun (WGS) entry which is preliminary data.</text>
</comment>
<dbReference type="PANTHER" id="PTHR33602:SF1">
    <property type="entry name" value="REGULATORY PROTEIN RECX FAMILY PROTEIN"/>
    <property type="match status" value="1"/>
</dbReference>
<proteinExistence type="inferred from homology"/>
<dbReference type="AlphaFoldDB" id="A0A4Q1C142"/>
<comment type="similarity">
    <text evidence="2">Belongs to the RecX family.</text>
</comment>
<evidence type="ECO:0000313" key="7">
    <source>
        <dbReference type="EMBL" id="RXK50818.1"/>
    </source>
</evidence>
<dbReference type="Pfam" id="PF21981">
    <property type="entry name" value="RecX_HTH3"/>
    <property type="match status" value="1"/>
</dbReference>
<feature type="domain" description="RecX third three-helical" evidence="6">
    <location>
        <begin position="104"/>
        <end position="145"/>
    </location>
</feature>
<evidence type="ECO:0000259" key="6">
    <source>
        <dbReference type="Pfam" id="PF21981"/>
    </source>
</evidence>
<dbReference type="InterPro" id="IPR053925">
    <property type="entry name" value="RecX_HTH_3rd"/>
</dbReference>
<protein>
    <recommendedName>
        <fullName evidence="3">Regulatory protein RecX</fullName>
    </recommendedName>
</protein>
<sequence length="151" mass="18196">MDAEVLKKLARYCAYQERCVWEVQVKLESLSVSENEQSDYFLWLEDNNYLNQERFAKLFVRSKFNQKSWGRNKIKFELKRLQVSDSLIHLALKELHELPYDSVLKKLIFDKFEQQKENNSWLKKQKCFQYALRKGFEADIVSSFIQELPTE</sequence>
<feature type="domain" description="RecX second three-helical" evidence="5">
    <location>
        <begin position="52"/>
        <end position="92"/>
    </location>
</feature>
<dbReference type="OrthoDB" id="1523826at2"/>
<keyword evidence="4" id="KW-0963">Cytoplasm</keyword>
<evidence type="ECO:0000256" key="1">
    <source>
        <dbReference type="ARBA" id="ARBA00004496"/>
    </source>
</evidence>
<evidence type="ECO:0000256" key="4">
    <source>
        <dbReference type="ARBA" id="ARBA00022490"/>
    </source>
</evidence>
<dbReference type="InterPro" id="IPR003783">
    <property type="entry name" value="Regulatory_RecX"/>
</dbReference>
<dbReference type="InterPro" id="IPR053924">
    <property type="entry name" value="RecX_HTH_2nd"/>
</dbReference>
<dbReference type="Proteomes" id="UP000289455">
    <property type="component" value="Unassembled WGS sequence"/>
</dbReference>
<dbReference type="Gene3D" id="1.10.10.10">
    <property type="entry name" value="Winged helix-like DNA-binding domain superfamily/Winged helix DNA-binding domain"/>
    <property type="match status" value="2"/>
</dbReference>
<reference evidence="7 8" key="1">
    <citation type="submission" date="2019-01" db="EMBL/GenBank/DDBJ databases">
        <title>Cytophagaceae bacterium strain CAR-16.</title>
        <authorList>
            <person name="Chen W.-M."/>
        </authorList>
    </citation>
    <scope>NUCLEOTIDE SEQUENCE [LARGE SCALE GENOMIC DNA]</scope>
    <source>
        <strain evidence="7 8">CAR-16</strain>
    </source>
</reference>
<name>A0A4Q1C142_9BACT</name>
<evidence type="ECO:0000313" key="8">
    <source>
        <dbReference type="Proteomes" id="UP000289455"/>
    </source>
</evidence>
<evidence type="ECO:0000256" key="2">
    <source>
        <dbReference type="ARBA" id="ARBA00009695"/>
    </source>
</evidence>
<keyword evidence="8" id="KW-1185">Reference proteome</keyword>
<evidence type="ECO:0000259" key="5">
    <source>
        <dbReference type="Pfam" id="PF02631"/>
    </source>
</evidence>
<dbReference type="PANTHER" id="PTHR33602">
    <property type="entry name" value="REGULATORY PROTEIN RECX FAMILY PROTEIN"/>
    <property type="match status" value="1"/>
</dbReference>
<dbReference type="EMBL" id="SDHY01000002">
    <property type="protein sequence ID" value="RXK50818.1"/>
    <property type="molecule type" value="Genomic_DNA"/>
</dbReference>
<dbReference type="GO" id="GO:0005737">
    <property type="term" value="C:cytoplasm"/>
    <property type="evidence" value="ECO:0007669"/>
    <property type="project" value="UniProtKB-SubCell"/>
</dbReference>
<dbReference type="GO" id="GO:0006282">
    <property type="term" value="P:regulation of DNA repair"/>
    <property type="evidence" value="ECO:0007669"/>
    <property type="project" value="InterPro"/>
</dbReference>
<dbReference type="Pfam" id="PF02631">
    <property type="entry name" value="RecX_HTH2"/>
    <property type="match status" value="1"/>
</dbReference>
<dbReference type="InterPro" id="IPR036388">
    <property type="entry name" value="WH-like_DNA-bd_sf"/>
</dbReference>
<gene>
    <name evidence="7" type="ORF">ESB04_03985</name>
</gene>
<dbReference type="RefSeq" id="WP_129026428.1">
    <property type="nucleotide sequence ID" value="NZ_SDHY01000002.1"/>
</dbReference>
<accession>A0A4Q1C142</accession>
<organism evidence="7 8">
    <name type="scientific">Aquirufa rosea</name>
    <dbReference type="NCBI Taxonomy" id="2509241"/>
    <lineage>
        <taxon>Bacteria</taxon>
        <taxon>Pseudomonadati</taxon>
        <taxon>Bacteroidota</taxon>
        <taxon>Cytophagia</taxon>
        <taxon>Cytophagales</taxon>
        <taxon>Flectobacillaceae</taxon>
        <taxon>Aquirufa</taxon>
    </lineage>
</organism>
<comment type="subcellular location">
    <subcellularLocation>
        <location evidence="1">Cytoplasm</location>
    </subcellularLocation>
</comment>